<dbReference type="AlphaFoldDB" id="A0A221KIB0"/>
<evidence type="ECO:0000313" key="2">
    <source>
        <dbReference type="Proteomes" id="UP000199729"/>
    </source>
</evidence>
<organism evidence="1 2">
    <name type="scientific">Vitreoscilla filiformis</name>
    <dbReference type="NCBI Taxonomy" id="63"/>
    <lineage>
        <taxon>Bacteria</taxon>
        <taxon>Pseudomonadati</taxon>
        <taxon>Pseudomonadota</taxon>
        <taxon>Betaproteobacteria</taxon>
        <taxon>Neisseriales</taxon>
        <taxon>Neisseriaceae</taxon>
        <taxon>Vitreoscilla</taxon>
    </lineage>
</organism>
<dbReference type="Pfam" id="PF04393">
    <property type="entry name" value="DUF535"/>
    <property type="match status" value="1"/>
</dbReference>
<protein>
    <recommendedName>
        <fullName evidence="3">DUF535 domain-containing protein</fullName>
    </recommendedName>
</protein>
<proteinExistence type="predicted"/>
<accession>A0A221KIB0</accession>
<name>A0A221KIB0_VITFI</name>
<dbReference type="PANTHER" id="PTHR38785">
    <property type="entry name" value="HOMOLOG OF VIRK"/>
    <property type="match status" value="1"/>
</dbReference>
<evidence type="ECO:0008006" key="3">
    <source>
        <dbReference type="Google" id="ProtNLM"/>
    </source>
</evidence>
<reference evidence="1 2" key="1">
    <citation type="submission" date="2017-07" db="EMBL/GenBank/DDBJ databases">
        <title>Complete Genome Sequence of the cosmetic ferment Vitreoscilla filiformis (ATCC15551).</title>
        <authorList>
            <person name="Contreras S."/>
            <person name="Sagory-Zalkind P."/>
            <person name="Blanquart H."/>
            <person name="Iltis A."/>
            <person name="Morand S.C."/>
        </authorList>
    </citation>
    <scope>NUCLEOTIDE SEQUENCE [LARGE SCALE GENOMIC DNA]</scope>
    <source>
        <strain evidence="1 2">ATCC 15551</strain>
    </source>
</reference>
<dbReference type="Proteomes" id="UP000199729">
    <property type="component" value="Chromosome"/>
</dbReference>
<evidence type="ECO:0000313" key="1">
    <source>
        <dbReference type="EMBL" id="ASM78788.1"/>
    </source>
</evidence>
<dbReference type="EMBL" id="CP022423">
    <property type="protein sequence ID" value="ASM78788.1"/>
    <property type="molecule type" value="Genomic_DNA"/>
</dbReference>
<dbReference type="RefSeq" id="WP_157725710.1">
    <property type="nucleotide sequence ID" value="NZ_CP022423.1"/>
</dbReference>
<dbReference type="InterPro" id="IPR007488">
    <property type="entry name" value="DUF535"/>
</dbReference>
<dbReference type="KEGG" id="vff:VITFI_CDS3011"/>
<dbReference type="GO" id="GO:0006974">
    <property type="term" value="P:DNA damage response"/>
    <property type="evidence" value="ECO:0007669"/>
    <property type="project" value="TreeGrafter"/>
</dbReference>
<dbReference type="OrthoDB" id="1238765at2"/>
<keyword evidence="2" id="KW-1185">Reference proteome</keyword>
<dbReference type="PANTHER" id="PTHR38785:SF1">
    <property type="entry name" value="HOMOLOG OF VIRK"/>
    <property type="match status" value="1"/>
</dbReference>
<sequence length="303" mass="34774">MVWHAARAVYPQPGLSGWVSRGQFAAKVLVHRQHWEPLVSASRGSPLSWVQTSRPEVIGMSVWPYIHNEWSVERRFAAFFEHHRMVLPMRWLDMPVGHRWVLQRLDHLHPDWSLQLDRPLWLFREGELAISLFVGHFRAYSIAFSLGQVNGQTVAYVGGIQGRSIEGVNDLYGQLTKQCHGCRPRDLLVAVLQFICEAAQVQSIYAISDAHRHHRHPYFAGKVDKITTASYDEIWRDRGGLLRDDGFFALSSQFVPRDMADVPAKKRAQYRRRYELLAQIQQRIHDIGQSNTACTDIVSSPAT</sequence>
<gene>
    <name evidence="1" type="ORF">VITFI_CDS3011</name>
</gene>